<dbReference type="RefSeq" id="WP_198112398.1">
    <property type="nucleotide sequence ID" value="NZ_JAEDAK010000013.1"/>
</dbReference>
<dbReference type="EMBL" id="JAEDAK010000013">
    <property type="protein sequence ID" value="MBH9578631.1"/>
    <property type="molecule type" value="Genomic_DNA"/>
</dbReference>
<protein>
    <submittedName>
        <fullName evidence="2">Uncharacterized protein</fullName>
    </submittedName>
</protein>
<keyword evidence="1" id="KW-0812">Transmembrane</keyword>
<gene>
    <name evidence="2" type="ORF">I7X39_17195</name>
</gene>
<dbReference type="AlphaFoldDB" id="A0A931J319"/>
<organism evidence="2 3">
    <name type="scientific">Inhella proteolytica</name>
    <dbReference type="NCBI Taxonomy" id="2795029"/>
    <lineage>
        <taxon>Bacteria</taxon>
        <taxon>Pseudomonadati</taxon>
        <taxon>Pseudomonadota</taxon>
        <taxon>Betaproteobacteria</taxon>
        <taxon>Burkholderiales</taxon>
        <taxon>Sphaerotilaceae</taxon>
        <taxon>Inhella</taxon>
    </lineage>
</organism>
<comment type="caution">
    <text evidence="2">The sequence shown here is derived from an EMBL/GenBank/DDBJ whole genome shotgun (WGS) entry which is preliminary data.</text>
</comment>
<feature type="transmembrane region" description="Helical" evidence="1">
    <location>
        <begin position="71"/>
        <end position="90"/>
    </location>
</feature>
<evidence type="ECO:0000313" key="2">
    <source>
        <dbReference type="EMBL" id="MBH9578631.1"/>
    </source>
</evidence>
<proteinExistence type="predicted"/>
<feature type="transmembrane region" description="Helical" evidence="1">
    <location>
        <begin position="41"/>
        <end position="59"/>
    </location>
</feature>
<name>A0A931J319_9BURK</name>
<accession>A0A931J319</accession>
<keyword evidence="3" id="KW-1185">Reference proteome</keyword>
<evidence type="ECO:0000256" key="1">
    <source>
        <dbReference type="SAM" id="Phobius"/>
    </source>
</evidence>
<keyword evidence="1" id="KW-1133">Transmembrane helix</keyword>
<evidence type="ECO:0000313" key="3">
    <source>
        <dbReference type="Proteomes" id="UP000613266"/>
    </source>
</evidence>
<reference evidence="2" key="1">
    <citation type="submission" date="2020-12" db="EMBL/GenBank/DDBJ databases">
        <title>The genome sequence of Inhella sp. 1Y17.</title>
        <authorList>
            <person name="Liu Y."/>
        </authorList>
    </citation>
    <scope>NUCLEOTIDE SEQUENCE</scope>
    <source>
        <strain evidence="2">1Y17</strain>
    </source>
</reference>
<keyword evidence="1" id="KW-0472">Membrane</keyword>
<feature type="transmembrane region" description="Helical" evidence="1">
    <location>
        <begin position="12"/>
        <end position="35"/>
    </location>
</feature>
<dbReference type="Proteomes" id="UP000613266">
    <property type="component" value="Unassembled WGS sequence"/>
</dbReference>
<sequence>MVRPAFTVQAFGAYAMATGLLLMTAPQLLLVPLGFAPPQELWIRMVGVLAAVLGAYYWAMGAADVRAFFRATLWGRALFALACVGLVLAANAPWTLLLFGALDLAGAAWTAGALRAHPEEN</sequence>